<protein>
    <recommendedName>
        <fullName evidence="1">PpiC domain-containing protein</fullName>
    </recommendedName>
</protein>
<dbReference type="SUPFAM" id="SSF109998">
    <property type="entry name" value="Triger factor/SurA peptide-binding domain-like"/>
    <property type="match status" value="1"/>
</dbReference>
<dbReference type="InterPro" id="IPR000297">
    <property type="entry name" value="PPIase_PpiC"/>
</dbReference>
<gene>
    <name evidence="2" type="ORF">MNBD_NITROSPINAE01-56</name>
</gene>
<dbReference type="SUPFAM" id="SSF54534">
    <property type="entry name" value="FKBP-like"/>
    <property type="match status" value="1"/>
</dbReference>
<dbReference type="InterPro" id="IPR046357">
    <property type="entry name" value="PPIase_dom_sf"/>
</dbReference>
<dbReference type="PROSITE" id="PS01096">
    <property type="entry name" value="PPIC_PPIASE_1"/>
    <property type="match status" value="1"/>
</dbReference>
<dbReference type="EMBL" id="UOGC01000165">
    <property type="protein sequence ID" value="VAX24440.1"/>
    <property type="molecule type" value="Genomic_DNA"/>
</dbReference>
<dbReference type="InterPro" id="IPR027304">
    <property type="entry name" value="Trigger_fact/SurA_dom_sf"/>
</dbReference>
<evidence type="ECO:0000313" key="2">
    <source>
        <dbReference type="EMBL" id="VAX24440.1"/>
    </source>
</evidence>
<dbReference type="Pfam" id="PF13624">
    <property type="entry name" value="SurA_N_3"/>
    <property type="match status" value="1"/>
</dbReference>
<dbReference type="Gene3D" id="1.10.4030.10">
    <property type="entry name" value="Porin chaperone SurA, peptide-binding domain"/>
    <property type="match status" value="1"/>
</dbReference>
<dbReference type="PANTHER" id="PTHR47245:SF2">
    <property type="entry name" value="PEPTIDYL-PROLYL CIS-TRANS ISOMERASE HP_0175-RELATED"/>
    <property type="match status" value="1"/>
</dbReference>
<dbReference type="PROSITE" id="PS50198">
    <property type="entry name" value="PPIC_PPIASE_2"/>
    <property type="match status" value="1"/>
</dbReference>
<dbReference type="InterPro" id="IPR023058">
    <property type="entry name" value="PPIase_PpiC_CS"/>
</dbReference>
<dbReference type="Pfam" id="PF13616">
    <property type="entry name" value="Rotamase_3"/>
    <property type="match status" value="1"/>
</dbReference>
<organism evidence="2">
    <name type="scientific">hydrothermal vent metagenome</name>
    <dbReference type="NCBI Taxonomy" id="652676"/>
    <lineage>
        <taxon>unclassified sequences</taxon>
        <taxon>metagenomes</taxon>
        <taxon>ecological metagenomes</taxon>
    </lineage>
</organism>
<dbReference type="PANTHER" id="PTHR47245">
    <property type="entry name" value="PEPTIDYLPROLYL ISOMERASE"/>
    <property type="match status" value="1"/>
</dbReference>
<proteinExistence type="predicted"/>
<dbReference type="InterPro" id="IPR050245">
    <property type="entry name" value="PrsA_foldase"/>
</dbReference>
<dbReference type="Gene3D" id="3.10.50.40">
    <property type="match status" value="1"/>
</dbReference>
<sequence>MSTRIVAIVLVLAMVAGTLIFTLAGIKPAKTADNNSAESNVAFKLPSGTTEAEAQQSEAPGKIDYSAIPDVIAEIDGVPLKKDIYIRALKSVEKQITASGGLSQDNINQVVKSVLANILNTETLITKAKKVGVSANEEDVAKALEAIKKRFPDEVAYQKQLKDTGLTEKDVKTNIVNNLCVRALLDKEVISKVKVDPAEVKKYYDTNQAQFDKGERVRASHILVKFDPHTTTDKERAAAKAKIEDIQKKLKDGADFAELAKKESDDTGSAVRGGDLGFFQRGAMVPPFETAAFKAKPGEITGIVESQFGYHIIKVFEKKSAGLVPFDEAKKEIETQLKRKLMNTKVRSYVEQVKKELKVKELI</sequence>
<feature type="domain" description="PpiC" evidence="1">
    <location>
        <begin position="214"/>
        <end position="317"/>
    </location>
</feature>
<name>A0A3B1CP20_9ZZZZ</name>
<evidence type="ECO:0000259" key="1">
    <source>
        <dbReference type="PROSITE" id="PS50198"/>
    </source>
</evidence>
<dbReference type="GO" id="GO:0003755">
    <property type="term" value="F:peptidyl-prolyl cis-trans isomerase activity"/>
    <property type="evidence" value="ECO:0007669"/>
    <property type="project" value="InterPro"/>
</dbReference>
<accession>A0A3B1CP20</accession>
<dbReference type="AlphaFoldDB" id="A0A3B1CP20"/>
<reference evidence="2" key="1">
    <citation type="submission" date="2018-06" db="EMBL/GenBank/DDBJ databases">
        <authorList>
            <person name="Zhirakovskaya E."/>
        </authorList>
    </citation>
    <scope>NUCLEOTIDE SEQUENCE</scope>
</reference>